<keyword evidence="1" id="KW-0812">Transmembrane</keyword>
<dbReference type="Proteomes" id="UP000000925">
    <property type="component" value="Chromosome"/>
</dbReference>
<evidence type="ECO:0000313" key="3">
    <source>
        <dbReference type="Proteomes" id="UP000000925"/>
    </source>
</evidence>
<keyword evidence="3" id="KW-1185">Reference proteome</keyword>
<feature type="transmembrane region" description="Helical" evidence="1">
    <location>
        <begin position="63"/>
        <end position="84"/>
    </location>
</feature>
<dbReference type="EMBL" id="CP001998">
    <property type="protein sequence ID" value="ADE53333.1"/>
    <property type="molecule type" value="Genomic_DNA"/>
</dbReference>
<evidence type="ECO:0000256" key="1">
    <source>
        <dbReference type="SAM" id="Phobius"/>
    </source>
</evidence>
<accession>D5EMC7</accession>
<dbReference type="AlphaFoldDB" id="D5EMC7"/>
<dbReference type="STRING" id="583355.Caka_0308"/>
<reference evidence="2 3" key="1">
    <citation type="journal article" date="2010" name="Stand. Genomic Sci.">
        <title>Complete genome sequence of Coraliomargarita akajimensis type strain (04OKA010-24).</title>
        <authorList>
            <person name="Mavromatis K."/>
            <person name="Abt B."/>
            <person name="Brambilla E."/>
            <person name="Lapidus A."/>
            <person name="Copeland A."/>
            <person name="Deshpande S."/>
            <person name="Nolan M."/>
            <person name="Lucas S."/>
            <person name="Tice H."/>
            <person name="Cheng J.F."/>
            <person name="Han C."/>
            <person name="Detter J.C."/>
            <person name="Woyke T."/>
            <person name="Goodwin L."/>
            <person name="Pitluck S."/>
            <person name="Held B."/>
            <person name="Brettin T."/>
            <person name="Tapia R."/>
            <person name="Ivanova N."/>
            <person name="Mikhailova N."/>
            <person name="Pati A."/>
            <person name="Liolios K."/>
            <person name="Chen A."/>
            <person name="Palaniappan K."/>
            <person name="Land M."/>
            <person name="Hauser L."/>
            <person name="Chang Y.J."/>
            <person name="Jeffries C.D."/>
            <person name="Rohde M."/>
            <person name="Goker M."/>
            <person name="Bristow J."/>
            <person name="Eisen J.A."/>
            <person name="Markowitz V."/>
            <person name="Hugenholtz P."/>
            <person name="Klenk H.P."/>
            <person name="Kyrpides N.C."/>
        </authorList>
    </citation>
    <scope>NUCLEOTIDE SEQUENCE [LARGE SCALE GENOMIC DNA]</scope>
    <source>
        <strain evidence="3">DSM 45221 / IAM 15411 / JCM 23193 / KCTC 12865</strain>
    </source>
</reference>
<feature type="transmembrane region" description="Helical" evidence="1">
    <location>
        <begin position="12"/>
        <end position="33"/>
    </location>
</feature>
<proteinExistence type="predicted"/>
<evidence type="ECO:0000313" key="2">
    <source>
        <dbReference type="EMBL" id="ADE53333.1"/>
    </source>
</evidence>
<dbReference type="KEGG" id="caa:Caka_0308"/>
<dbReference type="RefSeq" id="WP_013042059.1">
    <property type="nucleotide sequence ID" value="NC_014008.1"/>
</dbReference>
<protein>
    <submittedName>
        <fullName evidence="2">Uncharacterized protein</fullName>
    </submittedName>
</protein>
<keyword evidence="1" id="KW-0472">Membrane</keyword>
<sequence>MNRIFKLAGTGLLAWITILIPTLMIVTVIVNMMHQEAIDFKNGKTTSISTPKVQRYEEEKSEFIKIGIITSLVISQVAVAASLLGKEKEN</sequence>
<dbReference type="HOGENOM" id="CLU_2435803_0_0_0"/>
<keyword evidence="1" id="KW-1133">Transmembrane helix</keyword>
<gene>
    <name evidence="2" type="ordered locus">Caka_0308</name>
</gene>
<name>D5EMC7_CORAD</name>
<organism evidence="2 3">
    <name type="scientific">Coraliomargarita akajimensis (strain DSM 45221 / IAM 15411 / JCM 23193 / KCTC 12865 / 04OKA010-24)</name>
    <dbReference type="NCBI Taxonomy" id="583355"/>
    <lineage>
        <taxon>Bacteria</taxon>
        <taxon>Pseudomonadati</taxon>
        <taxon>Verrucomicrobiota</taxon>
        <taxon>Opitutia</taxon>
        <taxon>Puniceicoccales</taxon>
        <taxon>Coraliomargaritaceae</taxon>
        <taxon>Coraliomargarita</taxon>
    </lineage>
</organism>